<evidence type="ECO:0000259" key="4">
    <source>
        <dbReference type="PROSITE" id="PS51379"/>
    </source>
</evidence>
<dbReference type="PANTHER" id="PTHR43534:SF1">
    <property type="entry name" value="4FE-4S CLUSTER CONTAINING PARA FAMILY ATPASE PROTEIN"/>
    <property type="match status" value="1"/>
</dbReference>
<dbReference type="InterPro" id="IPR002586">
    <property type="entry name" value="CobQ/CobB/MinD/ParA_Nub-bd_dom"/>
</dbReference>
<dbReference type="InterPro" id="IPR017900">
    <property type="entry name" value="4Fe4S_Fe_S_CS"/>
</dbReference>
<dbReference type="Gene3D" id="3.30.70.20">
    <property type="match status" value="1"/>
</dbReference>
<keyword evidence="3" id="KW-0411">Iron-sulfur</keyword>
<dbReference type="PROSITE" id="PS51379">
    <property type="entry name" value="4FE4S_FER_2"/>
    <property type="match status" value="2"/>
</dbReference>
<dbReference type="PROSITE" id="PS00198">
    <property type="entry name" value="4FE4S_FER_1"/>
    <property type="match status" value="1"/>
</dbReference>
<keyword evidence="2" id="KW-0408">Iron</keyword>
<accession>A0A2J6WFS9</accession>
<dbReference type="PANTHER" id="PTHR43534">
    <property type="entry name" value="MIND SUPERFAMILY P-LOOP ATPASE CONTAINING AN INSERTED FERREDOXIN DOMAIN"/>
    <property type="match status" value="1"/>
</dbReference>
<protein>
    <submittedName>
        <fullName evidence="5">(4Fe-4S)-binding protein</fullName>
    </submittedName>
</protein>
<gene>
    <name evidence="5" type="ORF">C0189_00725</name>
</gene>
<feature type="domain" description="4Fe-4S ferredoxin-type" evidence="4">
    <location>
        <begin position="59"/>
        <end position="84"/>
    </location>
</feature>
<dbReference type="InterPro" id="IPR027417">
    <property type="entry name" value="P-loop_NTPase"/>
</dbReference>
<organism evidence="5 6">
    <name type="scientific">Caldisericum exile</name>
    <dbReference type="NCBI Taxonomy" id="693075"/>
    <lineage>
        <taxon>Bacteria</taxon>
        <taxon>Pseudomonadati</taxon>
        <taxon>Caldisericota/Cryosericota group</taxon>
        <taxon>Caldisericota</taxon>
        <taxon>Caldisericia</taxon>
        <taxon>Caldisericales</taxon>
        <taxon>Caldisericaceae</taxon>
        <taxon>Caldisericum</taxon>
    </lineage>
</organism>
<evidence type="ECO:0000256" key="1">
    <source>
        <dbReference type="ARBA" id="ARBA00022723"/>
    </source>
</evidence>
<evidence type="ECO:0000256" key="3">
    <source>
        <dbReference type="ARBA" id="ARBA00023014"/>
    </source>
</evidence>
<dbReference type="CDD" id="cd03110">
    <property type="entry name" value="SIMIBI_bact_arch"/>
    <property type="match status" value="1"/>
</dbReference>
<feature type="domain" description="4Fe-4S ferredoxin-type" evidence="4">
    <location>
        <begin position="85"/>
        <end position="114"/>
    </location>
</feature>
<comment type="caution">
    <text evidence="5">The sequence shown here is derived from an EMBL/GenBank/DDBJ whole genome shotgun (WGS) entry which is preliminary data.</text>
</comment>
<dbReference type="GO" id="GO:0046872">
    <property type="term" value="F:metal ion binding"/>
    <property type="evidence" value="ECO:0007669"/>
    <property type="project" value="UniProtKB-KW"/>
</dbReference>
<dbReference type="GO" id="GO:0051536">
    <property type="term" value="F:iron-sulfur cluster binding"/>
    <property type="evidence" value="ECO:0007669"/>
    <property type="project" value="UniProtKB-KW"/>
</dbReference>
<evidence type="ECO:0000256" key="2">
    <source>
        <dbReference type="ARBA" id="ARBA00023004"/>
    </source>
</evidence>
<proteinExistence type="predicted"/>
<evidence type="ECO:0000313" key="5">
    <source>
        <dbReference type="EMBL" id="PMP68698.1"/>
    </source>
</evidence>
<name>A0A2J6WFS9_9BACT</name>
<dbReference type="InterPro" id="IPR017896">
    <property type="entry name" value="4Fe4S_Fe-S-bd"/>
</dbReference>
<dbReference type="SUPFAM" id="SSF52540">
    <property type="entry name" value="P-loop containing nucleoside triphosphate hydrolases"/>
    <property type="match status" value="1"/>
</dbReference>
<sequence>MKEIVIISGKGGTGKTTIAGSFAVLTDKVVVADCDVDAPDLHLLLHPELIETSEFAGSKSAFINKSRCVECGLCKGNCKFNAISEEFSVDTHSCEGCGVCALVCPVQAVEMKEKVSGYSYISKIENGFMSHALLNPGEENSGKLVTFVRDKAKEIAMKENIGKIIIDGAPGISCPVISSVTGTNAGVVVTEPTVSGVHDLKRILELMEHFRVKPFVLINKFDINKDKAKEIEEFCVEKGVEVVGKIPFDPVVTTAMVNGEPVVKFIPQSEVSKEIKRIWKKVSENF</sequence>
<dbReference type="EMBL" id="PNIL01000010">
    <property type="protein sequence ID" value="PMP68698.1"/>
    <property type="molecule type" value="Genomic_DNA"/>
</dbReference>
<evidence type="ECO:0000313" key="6">
    <source>
        <dbReference type="Proteomes" id="UP000237040"/>
    </source>
</evidence>
<keyword evidence="1" id="KW-0479">Metal-binding</keyword>
<dbReference type="Pfam" id="PF01656">
    <property type="entry name" value="CbiA"/>
    <property type="match status" value="1"/>
</dbReference>
<dbReference type="Gene3D" id="3.40.50.300">
    <property type="entry name" value="P-loop containing nucleotide triphosphate hydrolases"/>
    <property type="match status" value="1"/>
</dbReference>
<reference evidence="5 6" key="1">
    <citation type="submission" date="2018-01" db="EMBL/GenBank/DDBJ databases">
        <title>Metagenomic assembled genomes from two thermal pools in the Uzon Caldera, Kamchatka, Russia.</title>
        <authorList>
            <person name="Wilkins L."/>
            <person name="Ettinger C."/>
        </authorList>
    </citation>
    <scope>NUCLEOTIDE SEQUENCE [LARGE SCALE GENOMIC DNA]</scope>
    <source>
        <strain evidence="5">ZAV-07</strain>
    </source>
</reference>
<dbReference type="Proteomes" id="UP000237040">
    <property type="component" value="Unassembled WGS sequence"/>
</dbReference>
<dbReference type="Pfam" id="PF00037">
    <property type="entry name" value="Fer4"/>
    <property type="match status" value="2"/>
</dbReference>
<dbReference type="AlphaFoldDB" id="A0A2J6WFS9"/>